<keyword evidence="1" id="KW-1133">Transmembrane helix</keyword>
<organism evidence="2">
    <name type="scientific">Anguilla anguilla</name>
    <name type="common">European freshwater eel</name>
    <name type="synonym">Muraena anguilla</name>
    <dbReference type="NCBI Taxonomy" id="7936"/>
    <lineage>
        <taxon>Eukaryota</taxon>
        <taxon>Metazoa</taxon>
        <taxon>Chordata</taxon>
        <taxon>Craniata</taxon>
        <taxon>Vertebrata</taxon>
        <taxon>Euteleostomi</taxon>
        <taxon>Actinopterygii</taxon>
        <taxon>Neopterygii</taxon>
        <taxon>Teleostei</taxon>
        <taxon>Anguilliformes</taxon>
        <taxon>Anguillidae</taxon>
        <taxon>Anguilla</taxon>
    </lineage>
</organism>
<feature type="transmembrane region" description="Helical" evidence="1">
    <location>
        <begin position="20"/>
        <end position="37"/>
    </location>
</feature>
<keyword evidence="1" id="KW-0812">Transmembrane</keyword>
<keyword evidence="1" id="KW-0472">Membrane</keyword>
<reference evidence="2" key="2">
    <citation type="journal article" date="2015" name="Fish Shellfish Immunol.">
        <title>Early steps in the European eel (Anguilla anguilla)-Vibrio vulnificus interaction in the gills: Role of the RtxA13 toxin.</title>
        <authorList>
            <person name="Callol A."/>
            <person name="Pajuelo D."/>
            <person name="Ebbesson L."/>
            <person name="Teles M."/>
            <person name="MacKenzie S."/>
            <person name="Amaro C."/>
        </authorList>
    </citation>
    <scope>NUCLEOTIDE SEQUENCE</scope>
</reference>
<dbReference type="AlphaFoldDB" id="A0A0E9WLZ5"/>
<reference evidence="2" key="1">
    <citation type="submission" date="2014-11" db="EMBL/GenBank/DDBJ databases">
        <authorList>
            <person name="Amaro Gonzalez C."/>
        </authorList>
    </citation>
    <scope>NUCLEOTIDE SEQUENCE</scope>
</reference>
<sequence>MYYSCQLFITVLSVKRLRVYHNQHIVIFALVITYLAVSSRPLLQASDTITYTSHLAEH</sequence>
<accession>A0A0E9WLZ5</accession>
<name>A0A0E9WLZ5_ANGAN</name>
<dbReference type="EMBL" id="GBXM01017962">
    <property type="protein sequence ID" value="JAH90615.1"/>
    <property type="molecule type" value="Transcribed_RNA"/>
</dbReference>
<protein>
    <submittedName>
        <fullName evidence="2">Uncharacterized protein</fullName>
    </submittedName>
</protein>
<evidence type="ECO:0000313" key="2">
    <source>
        <dbReference type="EMBL" id="JAH90615.1"/>
    </source>
</evidence>
<evidence type="ECO:0000256" key="1">
    <source>
        <dbReference type="SAM" id="Phobius"/>
    </source>
</evidence>
<proteinExistence type="predicted"/>